<evidence type="ECO:0000313" key="2">
    <source>
        <dbReference type="EMBL" id="CUS44690.1"/>
    </source>
</evidence>
<name>A0A160TI83_9ZZZZ</name>
<accession>A0A160TI83</accession>
<proteinExistence type="predicted"/>
<reference evidence="2" key="1">
    <citation type="submission" date="2015-10" db="EMBL/GenBank/DDBJ databases">
        <authorList>
            <person name="Gilbert D.G."/>
        </authorList>
    </citation>
    <scope>NUCLEOTIDE SEQUENCE</scope>
</reference>
<protein>
    <recommendedName>
        <fullName evidence="1">DUF6265 domain-containing protein</fullName>
    </recommendedName>
</protein>
<dbReference type="EMBL" id="CZQE01000167">
    <property type="protein sequence ID" value="CUS44690.1"/>
    <property type="molecule type" value="Genomic_DNA"/>
</dbReference>
<sequence length="173" mass="18864">MACILLGLAASFLLNGQAGAQAAEPRAMIRLQAQEQVSPPASIADLAWIEGHWLGEMPEGPVEHVILGAAFGHMPSFVRALSPQGPVFYEISVFVEVAGSLSVRVKHFTPSLAGWEAREAYIDRPLVGRDGDTFYFDGITFARTGPDSFTVYFLDRADGRERATLVIPFRRKG</sequence>
<organism evidence="2">
    <name type="scientific">hydrothermal vent metagenome</name>
    <dbReference type="NCBI Taxonomy" id="652676"/>
    <lineage>
        <taxon>unclassified sequences</taxon>
        <taxon>metagenomes</taxon>
        <taxon>ecological metagenomes</taxon>
    </lineage>
</organism>
<evidence type="ECO:0000259" key="1">
    <source>
        <dbReference type="Pfam" id="PF19780"/>
    </source>
</evidence>
<dbReference type="AlphaFoldDB" id="A0A160TI83"/>
<feature type="domain" description="DUF6265" evidence="1">
    <location>
        <begin position="47"/>
        <end position="153"/>
    </location>
</feature>
<dbReference type="Pfam" id="PF19780">
    <property type="entry name" value="DUF6265"/>
    <property type="match status" value="1"/>
</dbReference>
<gene>
    <name evidence="2" type="ORF">MGWOODY_Smn3666</name>
</gene>
<dbReference type="InterPro" id="IPR046232">
    <property type="entry name" value="DUF6265"/>
</dbReference>